<evidence type="ECO:0000259" key="13">
    <source>
        <dbReference type="Pfam" id="PF00370"/>
    </source>
</evidence>
<accession>A0A1G9LZI6</accession>
<evidence type="ECO:0000256" key="2">
    <source>
        <dbReference type="ARBA" id="ARBA00009156"/>
    </source>
</evidence>
<dbReference type="GO" id="GO:0004370">
    <property type="term" value="F:glycerol kinase activity"/>
    <property type="evidence" value="ECO:0007669"/>
    <property type="project" value="UniProtKB-UniRule"/>
</dbReference>
<feature type="binding site" evidence="11">
    <location>
        <position position="267"/>
    </location>
    <ligand>
        <name>ADP</name>
        <dbReference type="ChEBI" id="CHEBI:456216"/>
    </ligand>
</feature>
<evidence type="ECO:0000256" key="1">
    <source>
        <dbReference type="ARBA" id="ARBA00005190"/>
    </source>
</evidence>
<evidence type="ECO:0000256" key="6">
    <source>
        <dbReference type="ARBA" id="ARBA00022798"/>
    </source>
</evidence>
<protein>
    <recommendedName>
        <fullName evidence="11">Glycerol kinase</fullName>
        <ecNumber evidence="11">2.7.1.30</ecNumber>
    </recommendedName>
    <alternativeName>
        <fullName evidence="11">ATP:glycerol 3-phosphotransferase</fullName>
    </alternativeName>
    <alternativeName>
        <fullName evidence="11">Glycerokinase</fullName>
        <shortName evidence="11">GK</shortName>
    </alternativeName>
</protein>
<dbReference type="PROSITE" id="PS00445">
    <property type="entry name" value="FGGY_KINASES_2"/>
    <property type="match status" value="1"/>
</dbReference>
<dbReference type="InterPro" id="IPR000577">
    <property type="entry name" value="Carb_kinase_FGGY"/>
</dbReference>
<feature type="binding site" evidence="11">
    <location>
        <position position="135"/>
    </location>
    <ligand>
        <name>glycerol</name>
        <dbReference type="ChEBI" id="CHEBI:17754"/>
    </ligand>
</feature>
<feature type="binding site" evidence="11">
    <location>
        <position position="13"/>
    </location>
    <ligand>
        <name>ADP</name>
        <dbReference type="ChEBI" id="CHEBI:456216"/>
    </ligand>
</feature>
<organism evidence="15 16">
    <name type="scientific">Romboutsia lituseburensis DSM 797</name>
    <dbReference type="NCBI Taxonomy" id="1121325"/>
    <lineage>
        <taxon>Bacteria</taxon>
        <taxon>Bacillati</taxon>
        <taxon>Bacillota</taxon>
        <taxon>Clostridia</taxon>
        <taxon>Peptostreptococcales</taxon>
        <taxon>Peptostreptococcaceae</taxon>
        <taxon>Romboutsia</taxon>
    </lineage>
</organism>
<feature type="binding site" evidence="11">
    <location>
        <position position="14"/>
    </location>
    <ligand>
        <name>ATP</name>
        <dbReference type="ChEBI" id="CHEBI:30616"/>
    </ligand>
</feature>
<evidence type="ECO:0000256" key="8">
    <source>
        <dbReference type="ARBA" id="ARBA00052101"/>
    </source>
</evidence>
<comment type="subunit">
    <text evidence="10 11">Homotetramer and homodimer (in equilibrium).</text>
</comment>
<dbReference type="NCBIfam" id="TIGR01311">
    <property type="entry name" value="glycerol_kin"/>
    <property type="match status" value="1"/>
</dbReference>
<feature type="binding site" evidence="11">
    <location>
        <position position="83"/>
    </location>
    <ligand>
        <name>sn-glycerol 3-phosphate</name>
        <dbReference type="ChEBI" id="CHEBI:57597"/>
    </ligand>
</feature>
<comment type="activity regulation">
    <text evidence="11">Activated by phosphorylation and inhibited by fructose 1,6-bisphosphate (FBP).</text>
</comment>
<dbReference type="GO" id="GO:0006072">
    <property type="term" value="P:glycerol-3-phosphate metabolic process"/>
    <property type="evidence" value="ECO:0007669"/>
    <property type="project" value="InterPro"/>
</dbReference>
<keyword evidence="5 11" id="KW-0418">Kinase</keyword>
<feature type="binding site" evidence="11">
    <location>
        <position position="84"/>
    </location>
    <ligand>
        <name>glycerol</name>
        <dbReference type="ChEBI" id="CHEBI:17754"/>
    </ligand>
</feature>
<comment type="pathway">
    <text evidence="1 11">Polyol metabolism; glycerol degradation via glycerol kinase pathway; sn-glycerol 3-phosphate from glycerol: step 1/1.</text>
</comment>
<evidence type="ECO:0000256" key="4">
    <source>
        <dbReference type="ARBA" id="ARBA00022741"/>
    </source>
</evidence>
<dbReference type="InterPro" id="IPR043129">
    <property type="entry name" value="ATPase_NBD"/>
</dbReference>
<dbReference type="EMBL" id="FNGW01000003">
    <property type="protein sequence ID" value="SDL67366.1"/>
    <property type="molecule type" value="Genomic_DNA"/>
</dbReference>
<dbReference type="InterPro" id="IPR018485">
    <property type="entry name" value="FGGY_C"/>
</dbReference>
<dbReference type="Pfam" id="PF02782">
    <property type="entry name" value="FGGY_C"/>
    <property type="match status" value="1"/>
</dbReference>
<evidence type="ECO:0000259" key="14">
    <source>
        <dbReference type="Pfam" id="PF02782"/>
    </source>
</evidence>
<feature type="binding site" evidence="11">
    <location>
        <position position="267"/>
    </location>
    <ligand>
        <name>ATP</name>
        <dbReference type="ChEBI" id="CHEBI:30616"/>
    </ligand>
</feature>
<dbReference type="EC" id="2.7.1.30" evidence="11"/>
<dbReference type="GO" id="GO:0019563">
    <property type="term" value="P:glycerol catabolic process"/>
    <property type="evidence" value="ECO:0007669"/>
    <property type="project" value="UniProtKB-UniRule"/>
</dbReference>
<feature type="domain" description="Carbohydrate kinase FGGY C-terminal" evidence="14">
    <location>
        <begin position="262"/>
        <end position="450"/>
    </location>
</feature>
<feature type="binding site" evidence="11">
    <location>
        <position position="13"/>
    </location>
    <ligand>
        <name>sn-glycerol 3-phosphate</name>
        <dbReference type="ChEBI" id="CHEBI:57597"/>
    </ligand>
</feature>
<reference evidence="15 16" key="1">
    <citation type="submission" date="2016-10" db="EMBL/GenBank/DDBJ databases">
        <authorList>
            <person name="de Groot N.N."/>
        </authorList>
    </citation>
    <scope>NUCLEOTIDE SEQUENCE [LARGE SCALE GENOMIC DNA]</scope>
    <source>
        <strain evidence="15 16">DSM 797</strain>
    </source>
</reference>
<feature type="binding site" evidence="11">
    <location>
        <position position="135"/>
    </location>
    <ligand>
        <name>sn-glycerol 3-phosphate</name>
        <dbReference type="ChEBI" id="CHEBI:57597"/>
    </ligand>
</feature>
<dbReference type="Gene3D" id="3.30.420.40">
    <property type="match status" value="2"/>
</dbReference>
<keyword evidence="6 11" id="KW-0319">Glycerol metabolism</keyword>
<feature type="binding site" evidence="11">
    <location>
        <position position="17"/>
    </location>
    <ligand>
        <name>ADP</name>
        <dbReference type="ChEBI" id="CHEBI:456216"/>
    </ligand>
</feature>
<dbReference type="UniPathway" id="UPA00618">
    <property type="reaction ID" value="UER00672"/>
</dbReference>
<dbReference type="NCBIfam" id="NF000756">
    <property type="entry name" value="PRK00047.1"/>
    <property type="match status" value="1"/>
</dbReference>
<dbReference type="PROSITE" id="PS00933">
    <property type="entry name" value="FGGY_KINASES_1"/>
    <property type="match status" value="1"/>
</dbReference>
<evidence type="ECO:0000313" key="16">
    <source>
        <dbReference type="Proteomes" id="UP000199068"/>
    </source>
</evidence>
<feature type="binding site" evidence="11">
    <location>
        <position position="84"/>
    </location>
    <ligand>
        <name>sn-glycerol 3-phosphate</name>
        <dbReference type="ChEBI" id="CHEBI:57597"/>
    </ligand>
</feature>
<feature type="domain" description="Carbohydrate kinase FGGY N-terminal" evidence="13">
    <location>
        <begin position="5"/>
        <end position="252"/>
    </location>
</feature>
<gene>
    <name evidence="11" type="primary">glpK</name>
    <name evidence="15" type="ORF">SAMN04515677_1039</name>
</gene>
<evidence type="ECO:0000256" key="12">
    <source>
        <dbReference type="RuleBase" id="RU003733"/>
    </source>
</evidence>
<dbReference type="RefSeq" id="WP_092724726.1">
    <property type="nucleotide sequence ID" value="NZ_FNGW01000003.1"/>
</dbReference>
<feature type="binding site" evidence="11">
    <location>
        <position position="246"/>
    </location>
    <ligand>
        <name>glycerol</name>
        <dbReference type="ChEBI" id="CHEBI:17754"/>
    </ligand>
</feature>
<comment type="similarity">
    <text evidence="2 11 12">Belongs to the FGGY kinase family.</text>
</comment>
<dbReference type="STRING" id="1121325.SAMN04515677_1039"/>
<feature type="binding site" evidence="11">
    <location>
        <position position="314"/>
    </location>
    <ligand>
        <name>ATP</name>
        <dbReference type="ChEBI" id="CHEBI:30616"/>
    </ligand>
</feature>
<evidence type="ECO:0000256" key="7">
    <source>
        <dbReference type="ARBA" id="ARBA00022840"/>
    </source>
</evidence>
<feature type="binding site" evidence="11">
    <location>
        <position position="245"/>
    </location>
    <ligand>
        <name>glycerol</name>
        <dbReference type="ChEBI" id="CHEBI:17754"/>
    </ligand>
</feature>
<comment type="catalytic activity">
    <reaction evidence="8 11">
        <text>glycerol + ATP = sn-glycerol 3-phosphate + ADP + H(+)</text>
        <dbReference type="Rhea" id="RHEA:21644"/>
        <dbReference type="ChEBI" id="CHEBI:15378"/>
        <dbReference type="ChEBI" id="CHEBI:17754"/>
        <dbReference type="ChEBI" id="CHEBI:30616"/>
        <dbReference type="ChEBI" id="CHEBI:57597"/>
        <dbReference type="ChEBI" id="CHEBI:456216"/>
        <dbReference type="EC" id="2.7.1.30"/>
    </reaction>
</comment>
<dbReference type="CDD" id="cd07786">
    <property type="entry name" value="FGGY_EcGK_like"/>
    <property type="match status" value="1"/>
</dbReference>
<dbReference type="PANTHER" id="PTHR10196:SF69">
    <property type="entry name" value="GLYCEROL KINASE"/>
    <property type="match status" value="1"/>
</dbReference>
<dbReference type="FunFam" id="3.30.420.40:FF:000008">
    <property type="entry name" value="Glycerol kinase"/>
    <property type="match status" value="1"/>
</dbReference>
<name>A0A1G9LZI6_9FIRM</name>
<dbReference type="Proteomes" id="UP000199068">
    <property type="component" value="Unassembled WGS sequence"/>
</dbReference>
<evidence type="ECO:0000256" key="10">
    <source>
        <dbReference type="ARBA" id="ARBA00063665"/>
    </source>
</evidence>
<feature type="binding site" evidence="11">
    <location>
        <position position="310"/>
    </location>
    <ligand>
        <name>ATP</name>
        <dbReference type="ChEBI" id="CHEBI:30616"/>
    </ligand>
</feature>
<dbReference type="SUPFAM" id="SSF53067">
    <property type="entry name" value="Actin-like ATPase domain"/>
    <property type="match status" value="2"/>
</dbReference>
<dbReference type="InterPro" id="IPR018483">
    <property type="entry name" value="Carb_kinase_FGGY_CS"/>
</dbReference>
<dbReference type="InterPro" id="IPR018484">
    <property type="entry name" value="FGGY_N"/>
</dbReference>
<evidence type="ECO:0000256" key="9">
    <source>
        <dbReference type="ARBA" id="ARBA00054633"/>
    </source>
</evidence>
<dbReference type="InterPro" id="IPR005999">
    <property type="entry name" value="Glycerol_kin"/>
</dbReference>
<sequence length="512" mass="57071">MEKKYIMSLDQGTTSSRAILFDKQGNIVATSQKEFTQFYPNAGWVEHNPMEIWGSQSGVMREVLETNSIRPDEVCAIGITNQRETTIVWDKNTGKPVYNAIVWQCRRTSQICDELEAKGYKGLIKEKTGLILDAYFSATKIKWILDNVEGAREKAENGDLLFGTVDTWLMWNLTRGKVHVTDYSNAARTMLYNIKELKWDDEILEILNIPKSMLPEVKPSSCIYGYTDEGMLSGAQIPIAGCAGDQQAALFGQTCFEEGSAKNTYGTGCFMLMNTGEKMVESKNGLLTTIAWGVDGKVEYALEGSIFIGGASIQWLRDELRVLYDAKQSEFYAESVKDTNGVYVVPAFAGLGAPYWDMYARGAIMGLTRGSNRAHLVRATLESIAYQVKDVLNAMQEDSGLKLKGLKVDGGASANNFLMQFQSDILDANINRPKVVETTALGAAYLAGLAVGFYDSKEDIKNSWVIDKEFMPNMSEAKRNVLYKGWKKAVQRSLDWAREDEEFAKELATVEN</sequence>
<evidence type="ECO:0000256" key="3">
    <source>
        <dbReference type="ARBA" id="ARBA00022679"/>
    </source>
</evidence>
<dbReference type="HAMAP" id="MF_00186">
    <property type="entry name" value="Glycerol_kin"/>
    <property type="match status" value="1"/>
</dbReference>
<dbReference type="AlphaFoldDB" id="A0A1G9LZI6"/>
<feature type="binding site" evidence="11">
    <location>
        <position position="415"/>
    </location>
    <ligand>
        <name>ADP</name>
        <dbReference type="ChEBI" id="CHEBI:456216"/>
    </ligand>
</feature>
<keyword evidence="3 11" id="KW-0808">Transferase</keyword>
<feature type="binding site" evidence="11">
    <location>
        <position position="245"/>
    </location>
    <ligand>
        <name>sn-glycerol 3-phosphate</name>
        <dbReference type="ChEBI" id="CHEBI:57597"/>
    </ligand>
</feature>
<dbReference type="PANTHER" id="PTHR10196">
    <property type="entry name" value="SUGAR KINASE"/>
    <property type="match status" value="1"/>
</dbReference>
<feature type="binding site" evidence="11">
    <location>
        <position position="411"/>
    </location>
    <ligand>
        <name>ADP</name>
        <dbReference type="ChEBI" id="CHEBI:456216"/>
    </ligand>
</feature>
<dbReference type="GO" id="GO:0005524">
    <property type="term" value="F:ATP binding"/>
    <property type="evidence" value="ECO:0007669"/>
    <property type="project" value="UniProtKB-UniRule"/>
</dbReference>
<evidence type="ECO:0000256" key="11">
    <source>
        <dbReference type="HAMAP-Rule" id="MF_00186"/>
    </source>
</evidence>
<keyword evidence="16" id="KW-1185">Reference proteome</keyword>
<dbReference type="FunFam" id="3.30.420.40:FF:000007">
    <property type="entry name" value="Glycerol kinase"/>
    <property type="match status" value="1"/>
</dbReference>
<feature type="binding site" evidence="11">
    <location>
        <position position="15"/>
    </location>
    <ligand>
        <name>ATP</name>
        <dbReference type="ChEBI" id="CHEBI:30616"/>
    </ligand>
</feature>
<keyword evidence="7 11" id="KW-0067">ATP-binding</keyword>
<comment type="function">
    <text evidence="9 11">Key enzyme in the regulation of glycerol uptake and metabolism. Catalyzes the phosphorylation of glycerol to yield sn-glycerol 3-phosphate.</text>
</comment>
<evidence type="ECO:0000256" key="5">
    <source>
        <dbReference type="ARBA" id="ARBA00022777"/>
    </source>
</evidence>
<proteinExistence type="inferred from homology"/>
<evidence type="ECO:0000313" key="15">
    <source>
        <dbReference type="EMBL" id="SDL67366.1"/>
    </source>
</evidence>
<feature type="binding site" evidence="11">
    <location>
        <position position="83"/>
    </location>
    <ligand>
        <name>glycerol</name>
        <dbReference type="ChEBI" id="CHEBI:17754"/>
    </ligand>
</feature>
<dbReference type="Pfam" id="PF00370">
    <property type="entry name" value="FGGY_N"/>
    <property type="match status" value="1"/>
</dbReference>
<dbReference type="GO" id="GO:0005829">
    <property type="term" value="C:cytosol"/>
    <property type="evidence" value="ECO:0007669"/>
    <property type="project" value="UniProtKB-ARBA"/>
</dbReference>
<dbReference type="PIRSF" id="PIRSF000538">
    <property type="entry name" value="GlpK"/>
    <property type="match status" value="1"/>
</dbReference>
<keyword evidence="4 11" id="KW-0547">Nucleotide-binding</keyword>
<feature type="binding site" evidence="11">
    <location>
        <position position="13"/>
    </location>
    <ligand>
        <name>ATP</name>
        <dbReference type="ChEBI" id="CHEBI:30616"/>
    </ligand>
</feature>
<feature type="binding site" evidence="11">
    <location>
        <position position="310"/>
    </location>
    <ligand>
        <name>ADP</name>
        <dbReference type="ChEBI" id="CHEBI:456216"/>
    </ligand>
</feature>
<feature type="binding site" evidence="11">
    <location>
        <position position="411"/>
    </location>
    <ligand>
        <name>ATP</name>
        <dbReference type="ChEBI" id="CHEBI:30616"/>
    </ligand>
</feature>